<dbReference type="Pfam" id="PF00733">
    <property type="entry name" value="Asn_synthase"/>
    <property type="match status" value="1"/>
</dbReference>
<evidence type="ECO:0000256" key="2">
    <source>
        <dbReference type="ARBA" id="ARBA00012737"/>
    </source>
</evidence>
<dbReference type="Gene3D" id="3.40.50.620">
    <property type="entry name" value="HUPs"/>
    <property type="match status" value="1"/>
</dbReference>
<evidence type="ECO:0000259" key="4">
    <source>
        <dbReference type="Pfam" id="PF00733"/>
    </source>
</evidence>
<organism evidence="5">
    <name type="scientific">uncultured bacterium ws198A12</name>
    <dbReference type="NCBI Taxonomy" id="1131830"/>
    <lineage>
        <taxon>Bacteria</taxon>
        <taxon>environmental samples</taxon>
    </lineage>
</organism>
<dbReference type="CDD" id="cd01991">
    <property type="entry name" value="Asn_synthase_B_C"/>
    <property type="match status" value="1"/>
</dbReference>
<dbReference type="SUPFAM" id="SSF52402">
    <property type="entry name" value="Adenine nucleotide alpha hydrolases-like"/>
    <property type="match status" value="1"/>
</dbReference>
<name>I1X5I5_9BACT</name>
<dbReference type="InterPro" id="IPR014729">
    <property type="entry name" value="Rossmann-like_a/b/a_fold"/>
</dbReference>
<evidence type="ECO:0000313" key="5">
    <source>
        <dbReference type="EMBL" id="AFI78760.1"/>
    </source>
</evidence>
<feature type="domain" description="Asparagine synthetase" evidence="4">
    <location>
        <begin position="1"/>
        <end position="349"/>
    </location>
</feature>
<gene>
    <name evidence="5" type="ORF">ws198A12_0008</name>
</gene>
<protein>
    <recommendedName>
        <fullName evidence="2">asparagine synthase (glutamine-hydrolyzing)</fullName>
        <ecNumber evidence="2">6.3.5.4</ecNumber>
    </recommendedName>
</protein>
<dbReference type="GO" id="GO:0004066">
    <property type="term" value="F:asparagine synthase (glutamine-hydrolyzing) activity"/>
    <property type="evidence" value="ECO:0007669"/>
    <property type="project" value="UniProtKB-EC"/>
</dbReference>
<evidence type="ECO:0000256" key="1">
    <source>
        <dbReference type="ARBA" id="ARBA00005187"/>
    </source>
</evidence>
<dbReference type="GO" id="GO:0006529">
    <property type="term" value="P:asparagine biosynthetic process"/>
    <property type="evidence" value="ECO:0007669"/>
    <property type="project" value="InterPro"/>
</dbReference>
<dbReference type="EMBL" id="JQ256790">
    <property type="protein sequence ID" value="AFI78760.1"/>
    <property type="molecule type" value="Genomic_DNA"/>
</dbReference>
<evidence type="ECO:0000256" key="3">
    <source>
        <dbReference type="ARBA" id="ARBA00048741"/>
    </source>
</evidence>
<comment type="catalytic activity">
    <reaction evidence="3">
        <text>L-aspartate + L-glutamine + ATP + H2O = L-asparagine + L-glutamate + AMP + diphosphate + H(+)</text>
        <dbReference type="Rhea" id="RHEA:12228"/>
        <dbReference type="ChEBI" id="CHEBI:15377"/>
        <dbReference type="ChEBI" id="CHEBI:15378"/>
        <dbReference type="ChEBI" id="CHEBI:29985"/>
        <dbReference type="ChEBI" id="CHEBI:29991"/>
        <dbReference type="ChEBI" id="CHEBI:30616"/>
        <dbReference type="ChEBI" id="CHEBI:33019"/>
        <dbReference type="ChEBI" id="CHEBI:58048"/>
        <dbReference type="ChEBI" id="CHEBI:58359"/>
        <dbReference type="ChEBI" id="CHEBI:456215"/>
        <dbReference type="EC" id="6.3.5.4"/>
    </reaction>
</comment>
<dbReference type="PANTHER" id="PTHR43284">
    <property type="entry name" value="ASPARAGINE SYNTHETASE (GLUTAMINE-HYDROLYZING)"/>
    <property type="match status" value="1"/>
</dbReference>
<sequence>MARESPKSVPVFSIGVSESDYDELPMAQVAAEAAGMTFHSKRVTPEIADLLPTMVYHLGEPADAYGVGIYLVSKLAAEHVKVVLSGDGGDESFGGYDRYLGQSLVDLYCSLPTVLRRHVLPAIINRIPESFRYKSIAQRLSWMQTMSQHSGAERYARALGFLRFMPEEKEQLFTSQAMDALDDADSIARMQTYFDAENANELTDRMLYTDLMTRVSDHNLVMSDRMSMACSLEVRSPFVDPQVIEFAARLPTNMKIHHRQLKYLLRKVAARYIPAELVKLPKQGFGFPVGRWMRSDLKNLVVGRLATSRFVDAGIFRADYLQRIVDEHMNGKRDHSYRLWLLLSLEIWHDIYLEQIPVGAVISETRKQVRA</sequence>
<accession>I1X5I5</accession>
<reference evidence="5" key="1">
    <citation type="journal article" date="2012" name="ISME J.">
        <title>Roseobacter clade bacteria are abundant in coastal sediments and encode a novel combination of sulfur oxidation genes.</title>
        <authorList>
            <person name="Lenk S."/>
            <person name="Moraru C."/>
            <person name="Hahnke S."/>
            <person name="Arnds J."/>
            <person name="Richter M."/>
            <person name="Kube M."/>
            <person name="Reinhardt R."/>
            <person name="Brinkhoff T."/>
            <person name="Harder J."/>
            <person name="Amann R."/>
            <person name="Mussmann M."/>
        </authorList>
    </citation>
    <scope>NUCLEOTIDE SEQUENCE</scope>
</reference>
<proteinExistence type="predicted"/>
<comment type="pathway">
    <text evidence="1">Amino-acid biosynthesis; L-asparagine biosynthesis; L-asparagine from L-aspartate (L-Gln route): step 1/1.</text>
</comment>
<dbReference type="AlphaFoldDB" id="I1X5I5"/>
<dbReference type="InterPro" id="IPR001962">
    <property type="entry name" value="Asn_synthase"/>
</dbReference>
<dbReference type="EC" id="6.3.5.4" evidence="2"/>
<dbReference type="InterPro" id="IPR051786">
    <property type="entry name" value="ASN_synthetase/amidase"/>
</dbReference>
<dbReference type="GO" id="GO:0005829">
    <property type="term" value="C:cytosol"/>
    <property type="evidence" value="ECO:0007669"/>
    <property type="project" value="TreeGrafter"/>
</dbReference>
<dbReference type="PANTHER" id="PTHR43284:SF1">
    <property type="entry name" value="ASPARAGINE SYNTHETASE"/>
    <property type="match status" value="1"/>
</dbReference>